<dbReference type="Gene3D" id="3.90.180.10">
    <property type="entry name" value="Medium-chain alcohol dehydrogenases, catalytic domain"/>
    <property type="match status" value="1"/>
</dbReference>
<dbReference type="InterPro" id="IPR036291">
    <property type="entry name" value="NAD(P)-bd_dom_sf"/>
</dbReference>
<evidence type="ECO:0000256" key="3">
    <source>
        <dbReference type="ARBA" id="ARBA00022723"/>
    </source>
</evidence>
<dbReference type="OrthoDB" id="334894at2"/>
<dbReference type="Pfam" id="PF00107">
    <property type="entry name" value="ADH_zinc_N"/>
    <property type="match status" value="1"/>
</dbReference>
<protein>
    <submittedName>
        <fullName evidence="8">Geraniol dehydrogenase</fullName>
    </submittedName>
</protein>
<accession>A0A1X2ELH5</accession>
<evidence type="ECO:0000256" key="1">
    <source>
        <dbReference type="ARBA" id="ARBA00001947"/>
    </source>
</evidence>
<dbReference type="STRING" id="1798.AWC30_08555"/>
<dbReference type="PANTHER" id="PTHR43350">
    <property type="entry name" value="NAD-DEPENDENT ALCOHOL DEHYDROGENASE"/>
    <property type="match status" value="1"/>
</dbReference>
<dbReference type="SUPFAM" id="SSF50129">
    <property type="entry name" value="GroES-like"/>
    <property type="match status" value="1"/>
</dbReference>
<dbReference type="SUPFAM" id="SSF51735">
    <property type="entry name" value="NAD(P)-binding Rossmann-fold domains"/>
    <property type="match status" value="1"/>
</dbReference>
<comment type="similarity">
    <text evidence="2 6">Belongs to the zinc-containing alcohol dehydrogenase family.</text>
</comment>
<keyword evidence="3 6" id="KW-0479">Metal-binding</keyword>
<dbReference type="RefSeq" id="WP_085109699.1">
    <property type="nucleotide sequence ID" value="NZ_JACKSN010000007.1"/>
</dbReference>
<name>A0A1X2ELH5_9MYCO</name>
<evidence type="ECO:0000259" key="7">
    <source>
        <dbReference type="SMART" id="SM00829"/>
    </source>
</evidence>
<dbReference type="EMBL" id="LQPZ01000017">
    <property type="protein sequence ID" value="ORX05859.1"/>
    <property type="molecule type" value="Genomic_DNA"/>
</dbReference>
<keyword evidence="5" id="KW-0560">Oxidoreductase</keyword>
<dbReference type="InterPro" id="IPR020843">
    <property type="entry name" value="ER"/>
</dbReference>
<feature type="domain" description="Enoyl reductase (ER)" evidence="7">
    <location>
        <begin position="12"/>
        <end position="364"/>
    </location>
</feature>
<dbReference type="GO" id="GO:0008270">
    <property type="term" value="F:zinc ion binding"/>
    <property type="evidence" value="ECO:0007669"/>
    <property type="project" value="InterPro"/>
</dbReference>
<evidence type="ECO:0000313" key="8">
    <source>
        <dbReference type="EMBL" id="ORX05859.1"/>
    </source>
</evidence>
<evidence type="ECO:0000313" key="9">
    <source>
        <dbReference type="Proteomes" id="UP000193090"/>
    </source>
</evidence>
<dbReference type="GO" id="GO:0016491">
    <property type="term" value="F:oxidoreductase activity"/>
    <property type="evidence" value="ECO:0007669"/>
    <property type="project" value="UniProtKB-KW"/>
</dbReference>
<keyword evidence="9" id="KW-1185">Reference proteome</keyword>
<evidence type="ECO:0000256" key="4">
    <source>
        <dbReference type="ARBA" id="ARBA00022833"/>
    </source>
</evidence>
<sequence>MQILAAVVERAGAPFTLTEVDLQAAEADEVVVQIAGAGICHTDIAVREGHLPFPLPGVLGHEGSGTVLSVGADVTTVVPGDHVAISFNSCAKCPRCASNEPAYCHQFMEYNFSGQRTDGSSGLSAGGTALGSNYFGQSSFATHAIARERNVVKLAPGVPAELAAPLGCGIQTGAGSVFNSLDVQPGSTVVIAGAGSVGLAAMLAAVVRQAEYIVVIEPLQSRRNLALDLGATHVIDPGTGDLVTQVRNIAPGGVDYALDTTAVASVAEQLAATLGVRGVLGLLGVPADPQSAFSIGLFQVPLLGLTVRGIVEGDADPQTFIPYLLDLYKAGKFPYDKLITMMPFSEINEAISAQARGDVVKVVLTP</sequence>
<dbReference type="PROSITE" id="PS00059">
    <property type="entry name" value="ADH_ZINC"/>
    <property type="match status" value="1"/>
</dbReference>
<gene>
    <name evidence="8" type="ORF">AWC30_08555</name>
</gene>
<comment type="caution">
    <text evidence="8">The sequence shown here is derived from an EMBL/GenBank/DDBJ whole genome shotgun (WGS) entry which is preliminary data.</text>
</comment>
<keyword evidence="4 6" id="KW-0862">Zinc</keyword>
<dbReference type="Gene3D" id="3.40.50.720">
    <property type="entry name" value="NAD(P)-binding Rossmann-like Domain"/>
    <property type="match status" value="1"/>
</dbReference>
<dbReference type="AlphaFoldDB" id="A0A1X2ELH5"/>
<reference evidence="8 9" key="1">
    <citation type="submission" date="2016-01" db="EMBL/GenBank/DDBJ databases">
        <title>The new phylogeny of the genus Mycobacterium.</title>
        <authorList>
            <person name="Tarcisio F."/>
            <person name="Conor M."/>
            <person name="Antonella G."/>
            <person name="Elisabetta G."/>
            <person name="Giulia F.S."/>
            <person name="Sara T."/>
            <person name="Anna F."/>
            <person name="Clotilde B."/>
            <person name="Roberto B."/>
            <person name="Veronica D.S."/>
            <person name="Fabio R."/>
            <person name="Monica P."/>
            <person name="Olivier J."/>
            <person name="Enrico T."/>
            <person name="Nicola S."/>
        </authorList>
    </citation>
    <scope>NUCLEOTIDE SEQUENCE [LARGE SCALE GENOMIC DNA]</scope>
    <source>
        <strain evidence="8 9">DSM 44153</strain>
    </source>
</reference>
<evidence type="ECO:0000256" key="6">
    <source>
        <dbReference type="RuleBase" id="RU361277"/>
    </source>
</evidence>
<evidence type="ECO:0000256" key="5">
    <source>
        <dbReference type="ARBA" id="ARBA00023002"/>
    </source>
</evidence>
<evidence type="ECO:0000256" key="2">
    <source>
        <dbReference type="ARBA" id="ARBA00008072"/>
    </source>
</evidence>
<dbReference type="InterPro" id="IPR013154">
    <property type="entry name" value="ADH-like_N"/>
</dbReference>
<dbReference type="CDD" id="cd08278">
    <property type="entry name" value="benzyl_alcohol_DH"/>
    <property type="match status" value="1"/>
</dbReference>
<comment type="cofactor">
    <cofactor evidence="1 6">
        <name>Zn(2+)</name>
        <dbReference type="ChEBI" id="CHEBI:29105"/>
    </cofactor>
</comment>
<dbReference type="InterPro" id="IPR013149">
    <property type="entry name" value="ADH-like_C"/>
</dbReference>
<dbReference type="SMART" id="SM00829">
    <property type="entry name" value="PKS_ER"/>
    <property type="match status" value="1"/>
</dbReference>
<dbReference type="PANTHER" id="PTHR43350:SF17">
    <property type="entry name" value="NAD-DEPENDENT ALCOHOL DEHYDROGENASE"/>
    <property type="match status" value="1"/>
</dbReference>
<dbReference type="Proteomes" id="UP000193090">
    <property type="component" value="Unassembled WGS sequence"/>
</dbReference>
<dbReference type="InterPro" id="IPR011032">
    <property type="entry name" value="GroES-like_sf"/>
</dbReference>
<dbReference type="Pfam" id="PF08240">
    <property type="entry name" value="ADH_N"/>
    <property type="match status" value="1"/>
</dbReference>
<dbReference type="InterPro" id="IPR002328">
    <property type="entry name" value="ADH_Zn_CS"/>
</dbReference>
<organism evidence="8 9">
    <name type="scientific">Mycolicibacillus trivialis</name>
    <dbReference type="NCBI Taxonomy" id="1798"/>
    <lineage>
        <taxon>Bacteria</taxon>
        <taxon>Bacillati</taxon>
        <taxon>Actinomycetota</taxon>
        <taxon>Actinomycetes</taxon>
        <taxon>Mycobacteriales</taxon>
        <taxon>Mycobacteriaceae</taxon>
        <taxon>Mycolicibacillus</taxon>
    </lineage>
</organism>
<proteinExistence type="inferred from homology"/>